<proteinExistence type="predicted"/>
<evidence type="ECO:0000313" key="1">
    <source>
        <dbReference type="EMBL" id="TWG02113.1"/>
    </source>
</evidence>
<name>A0A561URZ7_9ACTN</name>
<reference evidence="1 2" key="1">
    <citation type="submission" date="2019-06" db="EMBL/GenBank/DDBJ databases">
        <title>Sequencing the genomes of 1000 actinobacteria strains.</title>
        <authorList>
            <person name="Klenk H.-P."/>
        </authorList>
    </citation>
    <scope>NUCLEOTIDE SEQUENCE [LARGE SCALE GENOMIC DNA]</scope>
    <source>
        <strain evidence="1 2">DSM 42059</strain>
    </source>
</reference>
<dbReference type="EMBL" id="VIWW01000001">
    <property type="protein sequence ID" value="TWG02113.1"/>
    <property type="molecule type" value="Genomic_DNA"/>
</dbReference>
<dbReference type="Proteomes" id="UP000318186">
    <property type="component" value="Unassembled WGS sequence"/>
</dbReference>
<protein>
    <submittedName>
        <fullName evidence="1">Uncharacterized protein</fullName>
    </submittedName>
</protein>
<evidence type="ECO:0000313" key="2">
    <source>
        <dbReference type="Proteomes" id="UP000318186"/>
    </source>
</evidence>
<gene>
    <name evidence="1" type="ORF">FHX80_11514</name>
</gene>
<organism evidence="1 2">
    <name type="scientific">Streptomyces brevispora</name>
    <dbReference type="NCBI Taxonomy" id="887462"/>
    <lineage>
        <taxon>Bacteria</taxon>
        <taxon>Bacillati</taxon>
        <taxon>Actinomycetota</taxon>
        <taxon>Actinomycetes</taxon>
        <taxon>Kitasatosporales</taxon>
        <taxon>Streptomycetaceae</taxon>
        <taxon>Streptomyces</taxon>
    </lineage>
</organism>
<accession>A0A561URZ7</accession>
<comment type="caution">
    <text evidence="1">The sequence shown here is derived from an EMBL/GenBank/DDBJ whole genome shotgun (WGS) entry which is preliminary data.</text>
</comment>
<dbReference type="AlphaFoldDB" id="A0A561URZ7"/>
<sequence>MSNALLVSGWWGFADKDLRQVLGQPVKGPLARTYCGNGDLSSCRAALLSSLKRAAAVPAAEVYPADDNCKAGEQWCTDSIIHRALGGITQKAIHWQNRPTYQQVVESPAHR</sequence>